<keyword evidence="3" id="KW-0378">Hydrolase</keyword>
<dbReference type="SUPFAM" id="SSF56529">
    <property type="entry name" value="FAH"/>
    <property type="match status" value="1"/>
</dbReference>
<dbReference type="AlphaFoldDB" id="A0A238IZE9"/>
<accession>A0A238IZE9</accession>
<organism evidence="3 4">
    <name type="scientific">Boseongicola aestuarii</name>
    <dbReference type="NCBI Taxonomy" id="1470561"/>
    <lineage>
        <taxon>Bacteria</taxon>
        <taxon>Pseudomonadati</taxon>
        <taxon>Pseudomonadota</taxon>
        <taxon>Alphaproteobacteria</taxon>
        <taxon>Rhodobacterales</taxon>
        <taxon>Paracoccaceae</taxon>
        <taxon>Boseongicola</taxon>
    </lineage>
</organism>
<dbReference type="RefSeq" id="WP_093972987.1">
    <property type="nucleotide sequence ID" value="NZ_FXXQ01000002.1"/>
</dbReference>
<dbReference type="EMBL" id="FXXQ01000002">
    <property type="protein sequence ID" value="SMX23044.1"/>
    <property type="molecule type" value="Genomic_DNA"/>
</dbReference>
<dbReference type="InterPro" id="IPR041072">
    <property type="entry name" value="FAA_hydro_N"/>
</dbReference>
<dbReference type="Pfam" id="PF18288">
    <property type="entry name" value="FAA_hydro_N_2"/>
    <property type="match status" value="1"/>
</dbReference>
<dbReference type="Proteomes" id="UP000201838">
    <property type="component" value="Unassembled WGS sequence"/>
</dbReference>
<dbReference type="PANTHER" id="PTHR43211:SF1">
    <property type="entry name" value="BLL6422 PROTEIN"/>
    <property type="match status" value="1"/>
</dbReference>
<dbReference type="OrthoDB" id="9775905at2"/>
<dbReference type="Gene3D" id="3.90.850.10">
    <property type="entry name" value="Fumarylacetoacetase-like, C-terminal domain"/>
    <property type="match status" value="1"/>
</dbReference>
<gene>
    <name evidence="3" type="ORF">BOA8489_01145</name>
</gene>
<dbReference type="PANTHER" id="PTHR43211">
    <property type="entry name" value="FUMARYLACETOACETATE HYDROLASE"/>
    <property type="match status" value="1"/>
</dbReference>
<protein>
    <submittedName>
        <fullName evidence="3">Fumarylacetoacetate (FAA) hydrolase family protein</fullName>
    </submittedName>
</protein>
<reference evidence="3 4" key="1">
    <citation type="submission" date="2017-05" db="EMBL/GenBank/DDBJ databases">
        <authorList>
            <person name="Song R."/>
            <person name="Chenine A.L."/>
            <person name="Ruprecht R.M."/>
        </authorList>
    </citation>
    <scope>NUCLEOTIDE SEQUENCE [LARGE SCALE GENOMIC DNA]</scope>
    <source>
        <strain evidence="3 4">CECT 8489</strain>
    </source>
</reference>
<evidence type="ECO:0000313" key="4">
    <source>
        <dbReference type="Proteomes" id="UP000201838"/>
    </source>
</evidence>
<dbReference type="InterPro" id="IPR011234">
    <property type="entry name" value="Fumarylacetoacetase-like_C"/>
</dbReference>
<keyword evidence="4" id="KW-1185">Reference proteome</keyword>
<evidence type="ECO:0000259" key="2">
    <source>
        <dbReference type="Pfam" id="PF18288"/>
    </source>
</evidence>
<feature type="domain" description="Fumarylacetoacetase N-terminal" evidence="2">
    <location>
        <begin position="1"/>
        <end position="38"/>
    </location>
</feature>
<proteinExistence type="predicted"/>
<name>A0A238IZE9_9RHOB</name>
<feature type="domain" description="Fumarylacetoacetase-like C-terminal" evidence="1">
    <location>
        <begin position="68"/>
        <end position="315"/>
    </location>
</feature>
<dbReference type="InterPro" id="IPR036663">
    <property type="entry name" value="Fumarylacetoacetase_C_sf"/>
</dbReference>
<evidence type="ECO:0000313" key="3">
    <source>
        <dbReference type="EMBL" id="SMX23044.1"/>
    </source>
</evidence>
<dbReference type="GO" id="GO:0016787">
    <property type="term" value="F:hydrolase activity"/>
    <property type="evidence" value="ECO:0007669"/>
    <property type="project" value="UniProtKB-KW"/>
</dbReference>
<sequence length="319" mass="34368">MKVATLDHGGRDGRLVVVSDDLQSYRFCTDATLQEALDMGRLVPEFQDHSFDVAYCAAPLPRAFQFLDGSAYVNHVDLVRRARGAEMPARFWSDPLMYQGLSVFAGSGDEIRGRAEWGVDFEAEIAVITSAVHQGVSAEEASGFVEYVMVLNDISLRNLIPDELSKGFGFVQSKPISACSPVAVTPDALPGWDGRKLHGILKVDLNGAPFGRADAGEDMTFDFGDLIAHAAKTRALPAGTVIGSGTVSNRDPDGGPGNPVAQGGRGYSCIAEQRMVETILSGAAETPFLKTRDRVRIWMEDETGQSIFGAIDQTVRLDP</sequence>
<dbReference type="Pfam" id="PF01557">
    <property type="entry name" value="FAA_hydrolase"/>
    <property type="match status" value="1"/>
</dbReference>
<evidence type="ECO:0000259" key="1">
    <source>
        <dbReference type="Pfam" id="PF01557"/>
    </source>
</evidence>